<evidence type="ECO:0000313" key="2">
    <source>
        <dbReference type="EMBL" id="MBO1926768.1"/>
    </source>
</evidence>
<feature type="domain" description="Transcription regulator HTH AraC N-terminal" evidence="1">
    <location>
        <begin position="30"/>
        <end position="124"/>
    </location>
</feature>
<protein>
    <submittedName>
        <fullName evidence="2">AraC family transcriptional regulator</fullName>
    </submittedName>
</protein>
<dbReference type="PANTHER" id="PTHR43436:SF1">
    <property type="entry name" value="TRANSCRIPTIONAL REGULATORY PROTEIN"/>
    <property type="match status" value="1"/>
</dbReference>
<gene>
    <name evidence="2" type="ORF">J3998_04200</name>
</gene>
<accession>A0ABS3Q3U3</accession>
<sequence>MSLEQQRQALIEFIGASYQGESNIQTAFTALSFFVNDKPTEMLSILYEPSLCVIVQGEKEVGINGDLIRYNPDQYLLASVHTPAQVRVTDASPQKPYMGFTLTFSMEQILDVLKDMDVLDEGMEMLKADSILVSCRRPYWTRYVVWSIPWSRRKKSKYWHRFI</sequence>
<keyword evidence="3" id="KW-1185">Reference proteome</keyword>
<proteinExistence type="predicted"/>
<evidence type="ECO:0000313" key="3">
    <source>
        <dbReference type="Proteomes" id="UP000664835"/>
    </source>
</evidence>
<reference evidence="2 3" key="1">
    <citation type="submission" date="2021-03" db="EMBL/GenBank/DDBJ databases">
        <title>Thiomicrorhabdus sp.nov.,novel sulfur-oxidizing bacteria isolated from coastal sediment.</title>
        <authorList>
            <person name="Liu X."/>
        </authorList>
    </citation>
    <scope>NUCLEOTIDE SEQUENCE [LARGE SCALE GENOMIC DNA]</scope>
    <source>
        <strain evidence="2 3">6S2-11</strain>
    </source>
</reference>
<comment type="caution">
    <text evidence="2">The sequence shown here is derived from an EMBL/GenBank/DDBJ whole genome shotgun (WGS) entry which is preliminary data.</text>
</comment>
<evidence type="ECO:0000259" key="1">
    <source>
        <dbReference type="Pfam" id="PF06719"/>
    </source>
</evidence>
<dbReference type="RefSeq" id="WP_208148216.1">
    <property type="nucleotide sequence ID" value="NZ_JAGETV010000005.1"/>
</dbReference>
<dbReference type="PANTHER" id="PTHR43436">
    <property type="entry name" value="ARAC-FAMILY TRANSCRIPTIONAL REGULATOR"/>
    <property type="match status" value="1"/>
</dbReference>
<dbReference type="Pfam" id="PF06719">
    <property type="entry name" value="AraC_N"/>
    <property type="match status" value="1"/>
</dbReference>
<dbReference type="EMBL" id="JAGETV010000005">
    <property type="protein sequence ID" value="MBO1926768.1"/>
    <property type="molecule type" value="Genomic_DNA"/>
</dbReference>
<dbReference type="Proteomes" id="UP000664835">
    <property type="component" value="Unassembled WGS sequence"/>
</dbReference>
<dbReference type="InterPro" id="IPR009594">
    <property type="entry name" value="Tscrpt_reg_HTH_AraC_N"/>
</dbReference>
<name>A0ABS3Q3U3_9GAMM</name>
<organism evidence="2 3">
    <name type="scientific">Thiomicrorhabdus marina</name>
    <dbReference type="NCBI Taxonomy" id="2818442"/>
    <lineage>
        <taxon>Bacteria</taxon>
        <taxon>Pseudomonadati</taxon>
        <taxon>Pseudomonadota</taxon>
        <taxon>Gammaproteobacteria</taxon>
        <taxon>Thiotrichales</taxon>
        <taxon>Piscirickettsiaceae</taxon>
        <taxon>Thiomicrorhabdus</taxon>
    </lineage>
</organism>